<dbReference type="Proteomes" id="UP000800094">
    <property type="component" value="Unassembled WGS sequence"/>
</dbReference>
<dbReference type="EMBL" id="ML987211">
    <property type="protein sequence ID" value="KAF2241518.1"/>
    <property type="molecule type" value="Genomic_DNA"/>
</dbReference>
<dbReference type="GeneID" id="54580623"/>
<keyword evidence="1" id="KW-0472">Membrane</keyword>
<evidence type="ECO:0000313" key="3">
    <source>
        <dbReference type="Proteomes" id="UP000800094"/>
    </source>
</evidence>
<dbReference type="RefSeq" id="XP_033676522.1">
    <property type="nucleotide sequence ID" value="XM_033827293.1"/>
</dbReference>
<protein>
    <submittedName>
        <fullName evidence="2">Uncharacterized protein</fullName>
    </submittedName>
</protein>
<keyword evidence="1" id="KW-1133">Transmembrane helix</keyword>
<feature type="transmembrane region" description="Helical" evidence="1">
    <location>
        <begin position="36"/>
        <end position="58"/>
    </location>
</feature>
<evidence type="ECO:0000256" key="1">
    <source>
        <dbReference type="SAM" id="Phobius"/>
    </source>
</evidence>
<keyword evidence="3" id="KW-1185">Reference proteome</keyword>
<proteinExistence type="predicted"/>
<keyword evidence="1" id="KW-0812">Transmembrane</keyword>
<name>A0A6A6HUT0_9PLEO</name>
<evidence type="ECO:0000313" key="2">
    <source>
        <dbReference type="EMBL" id="KAF2241518.1"/>
    </source>
</evidence>
<organism evidence="2 3">
    <name type="scientific">Trematosphaeria pertusa</name>
    <dbReference type="NCBI Taxonomy" id="390896"/>
    <lineage>
        <taxon>Eukaryota</taxon>
        <taxon>Fungi</taxon>
        <taxon>Dikarya</taxon>
        <taxon>Ascomycota</taxon>
        <taxon>Pezizomycotina</taxon>
        <taxon>Dothideomycetes</taxon>
        <taxon>Pleosporomycetidae</taxon>
        <taxon>Pleosporales</taxon>
        <taxon>Massarineae</taxon>
        <taxon>Trematosphaeriaceae</taxon>
        <taxon>Trematosphaeria</taxon>
    </lineage>
</organism>
<sequence length="162" mass="17751">MLAKEHGDGDPALSVAIFSDVLEDGRRMRPWTEPAMVLWVAVLLLAVLSIGIAVAEVLSPWRCPWKILEDVVGVRGPAVSMRLTSFDPRRSRGQGKKELEWVRYSENCVETHLVILGPTEATSKASEKPWGLVKAALGPETGDVERGIHRTKVTCFSGLFGS</sequence>
<dbReference type="AlphaFoldDB" id="A0A6A6HUT0"/>
<gene>
    <name evidence="2" type="ORF">BU26DRAFT_511309</name>
</gene>
<reference evidence="2" key="1">
    <citation type="journal article" date="2020" name="Stud. Mycol.">
        <title>101 Dothideomycetes genomes: a test case for predicting lifestyles and emergence of pathogens.</title>
        <authorList>
            <person name="Haridas S."/>
            <person name="Albert R."/>
            <person name="Binder M."/>
            <person name="Bloem J."/>
            <person name="Labutti K."/>
            <person name="Salamov A."/>
            <person name="Andreopoulos B."/>
            <person name="Baker S."/>
            <person name="Barry K."/>
            <person name="Bills G."/>
            <person name="Bluhm B."/>
            <person name="Cannon C."/>
            <person name="Castanera R."/>
            <person name="Culley D."/>
            <person name="Daum C."/>
            <person name="Ezra D."/>
            <person name="Gonzalez J."/>
            <person name="Henrissat B."/>
            <person name="Kuo A."/>
            <person name="Liang C."/>
            <person name="Lipzen A."/>
            <person name="Lutzoni F."/>
            <person name="Magnuson J."/>
            <person name="Mondo S."/>
            <person name="Nolan M."/>
            <person name="Ohm R."/>
            <person name="Pangilinan J."/>
            <person name="Park H.-J."/>
            <person name="Ramirez L."/>
            <person name="Alfaro M."/>
            <person name="Sun H."/>
            <person name="Tritt A."/>
            <person name="Yoshinaga Y."/>
            <person name="Zwiers L.-H."/>
            <person name="Turgeon B."/>
            <person name="Goodwin S."/>
            <person name="Spatafora J."/>
            <person name="Crous P."/>
            <person name="Grigoriev I."/>
        </authorList>
    </citation>
    <scope>NUCLEOTIDE SEQUENCE</scope>
    <source>
        <strain evidence="2">CBS 122368</strain>
    </source>
</reference>
<accession>A0A6A6HUT0</accession>